<proteinExistence type="inferred from homology"/>
<dbReference type="InterPro" id="IPR036396">
    <property type="entry name" value="Cyt_P450_sf"/>
</dbReference>
<dbReference type="SUPFAM" id="SSF48264">
    <property type="entry name" value="Cytochrome P450"/>
    <property type="match status" value="1"/>
</dbReference>
<dbReference type="InterPro" id="IPR002397">
    <property type="entry name" value="Cyt_P450_B"/>
</dbReference>
<evidence type="ECO:0000256" key="7">
    <source>
        <dbReference type="ARBA" id="ARBA00023002"/>
    </source>
</evidence>
<evidence type="ECO:0000256" key="16">
    <source>
        <dbReference type="ARBA" id="ARBA00082981"/>
    </source>
</evidence>
<name>A0A318HLQ7_9MYCO</name>
<dbReference type="Pfam" id="PF00067">
    <property type="entry name" value="p450"/>
    <property type="match status" value="1"/>
</dbReference>
<keyword evidence="8 18" id="KW-0408">Iron</keyword>
<evidence type="ECO:0000256" key="4">
    <source>
        <dbReference type="ARBA" id="ARBA00022617"/>
    </source>
</evidence>
<evidence type="ECO:0000256" key="13">
    <source>
        <dbReference type="ARBA" id="ARBA00049645"/>
    </source>
</evidence>
<dbReference type="GO" id="GO:0008203">
    <property type="term" value="P:cholesterol metabolic process"/>
    <property type="evidence" value="ECO:0007669"/>
    <property type="project" value="UniProtKB-KW"/>
</dbReference>
<evidence type="ECO:0000256" key="9">
    <source>
        <dbReference type="ARBA" id="ARBA00023033"/>
    </source>
</evidence>
<reference evidence="19 20" key="2">
    <citation type="submission" date="2018-06" db="EMBL/GenBank/DDBJ databases">
        <title>Sequencing of bacterial isolates from soil warming experiment in Harvard Forest, Massachusetts, USA.</title>
        <authorList>
            <person name="Deangelis K.PhD."/>
        </authorList>
    </citation>
    <scope>NUCLEOTIDE SEQUENCE [LARGE SCALE GENOMIC DNA]</scope>
    <source>
        <strain evidence="19 20">GAS496</strain>
    </source>
</reference>
<dbReference type="GO" id="GO:0005506">
    <property type="term" value="F:iron ion binding"/>
    <property type="evidence" value="ECO:0007669"/>
    <property type="project" value="InterPro"/>
</dbReference>
<evidence type="ECO:0000256" key="17">
    <source>
        <dbReference type="ARBA" id="ARBA00083909"/>
    </source>
</evidence>
<dbReference type="PRINTS" id="PR00385">
    <property type="entry name" value="P450"/>
</dbReference>
<dbReference type="Proteomes" id="UP000247781">
    <property type="component" value="Unassembled WGS sequence"/>
</dbReference>
<dbReference type="OrthoDB" id="3455208at2"/>
<dbReference type="InterPro" id="IPR017972">
    <property type="entry name" value="Cyt_P450_CS"/>
</dbReference>
<keyword evidence="4 18" id="KW-0349">Heme</keyword>
<evidence type="ECO:0000256" key="14">
    <source>
        <dbReference type="ARBA" id="ARBA00070775"/>
    </source>
</evidence>
<keyword evidence="5 18" id="KW-0479">Metal-binding</keyword>
<dbReference type="PANTHER" id="PTHR46696">
    <property type="entry name" value="P450, PUTATIVE (EUROFUNG)-RELATED"/>
    <property type="match status" value="1"/>
</dbReference>
<keyword evidence="6" id="KW-0442">Lipid degradation</keyword>
<dbReference type="PANTHER" id="PTHR46696:SF1">
    <property type="entry name" value="CYTOCHROME P450 YJIB-RELATED"/>
    <property type="match status" value="1"/>
</dbReference>
<organism evidence="19 20">
    <name type="scientific">Mycolicibacterium moriokaense</name>
    <dbReference type="NCBI Taxonomy" id="39691"/>
    <lineage>
        <taxon>Bacteria</taxon>
        <taxon>Bacillati</taxon>
        <taxon>Actinomycetota</taxon>
        <taxon>Actinomycetes</taxon>
        <taxon>Mycobacteriales</taxon>
        <taxon>Mycobacteriaceae</taxon>
        <taxon>Mycolicibacterium</taxon>
    </lineage>
</organism>
<dbReference type="PROSITE" id="PS00086">
    <property type="entry name" value="CYTOCHROME_P450"/>
    <property type="match status" value="1"/>
</dbReference>
<keyword evidence="10" id="KW-0443">Lipid metabolism</keyword>
<evidence type="ECO:0000256" key="10">
    <source>
        <dbReference type="ARBA" id="ARBA00023098"/>
    </source>
</evidence>
<dbReference type="AlphaFoldDB" id="A0A318HLQ7"/>
<keyword evidence="20" id="KW-1185">Reference proteome</keyword>
<comment type="cofactor">
    <cofactor evidence="1">
        <name>heme</name>
        <dbReference type="ChEBI" id="CHEBI:30413"/>
    </cofactor>
</comment>
<dbReference type="GO" id="GO:0016705">
    <property type="term" value="F:oxidoreductase activity, acting on paired donors, with incorporation or reduction of molecular oxygen"/>
    <property type="evidence" value="ECO:0007669"/>
    <property type="project" value="InterPro"/>
</dbReference>
<accession>A0A318HLQ7</accession>
<comment type="caution">
    <text evidence="19">The sequence shown here is derived from an EMBL/GenBank/DDBJ whole genome shotgun (WGS) entry which is preliminary data.</text>
</comment>
<keyword evidence="3" id="KW-0153">Cholesterol metabolism</keyword>
<evidence type="ECO:0000256" key="11">
    <source>
        <dbReference type="ARBA" id="ARBA00023166"/>
    </source>
</evidence>
<evidence type="ECO:0000256" key="2">
    <source>
        <dbReference type="ARBA" id="ARBA00010617"/>
    </source>
</evidence>
<dbReference type="GO" id="GO:0016042">
    <property type="term" value="P:lipid catabolic process"/>
    <property type="evidence" value="ECO:0007669"/>
    <property type="project" value="UniProtKB-KW"/>
</dbReference>
<keyword evidence="11" id="KW-1207">Sterol metabolism</keyword>
<keyword evidence="12" id="KW-0753">Steroid metabolism</keyword>
<evidence type="ECO:0000256" key="5">
    <source>
        <dbReference type="ARBA" id="ARBA00022723"/>
    </source>
</evidence>
<dbReference type="InterPro" id="IPR001128">
    <property type="entry name" value="Cyt_P450"/>
</dbReference>
<comment type="similarity">
    <text evidence="2 18">Belongs to the cytochrome P450 family.</text>
</comment>
<dbReference type="FunFam" id="1.10.630.10:FF:000018">
    <property type="entry name" value="Cytochrome P450 monooxygenase"/>
    <property type="match status" value="1"/>
</dbReference>
<gene>
    <name evidence="19" type="ORF">C8E89_106263</name>
</gene>
<evidence type="ECO:0000256" key="15">
    <source>
        <dbReference type="ARBA" id="ARBA00079588"/>
    </source>
</evidence>
<dbReference type="PRINTS" id="PR00359">
    <property type="entry name" value="BP450"/>
</dbReference>
<dbReference type="GO" id="GO:0004497">
    <property type="term" value="F:monooxygenase activity"/>
    <property type="evidence" value="ECO:0007669"/>
    <property type="project" value="UniProtKB-KW"/>
</dbReference>
<dbReference type="RefSeq" id="WP_110316319.1">
    <property type="nucleotide sequence ID" value="NZ_QJJU01000006.1"/>
</dbReference>
<evidence type="ECO:0000256" key="18">
    <source>
        <dbReference type="RuleBase" id="RU000461"/>
    </source>
</evidence>
<reference evidence="20" key="1">
    <citation type="submission" date="2018-05" db="EMBL/GenBank/DDBJ databases">
        <authorList>
            <person name="Deangelis K."/>
            <person name="Huntemann M."/>
            <person name="Clum A."/>
            <person name="Pillay M."/>
            <person name="Palaniappan K."/>
            <person name="Varghese N."/>
            <person name="Mikhailova N."/>
            <person name="Stamatis D."/>
            <person name="Reddy T."/>
            <person name="Daum C."/>
            <person name="Shapiro N."/>
            <person name="Ivanova N."/>
            <person name="Kyrpides N."/>
            <person name="Woyke T."/>
        </authorList>
    </citation>
    <scope>NUCLEOTIDE SEQUENCE [LARGE SCALE GENOMIC DNA]</scope>
    <source>
        <strain evidence="20">GAS496</strain>
    </source>
</reference>
<sequence length="408" mass="44412">MAIGTATPSVFDGGLPTLDYDLDTTPAQVYPQFLAAQQQASIALGPFGPEVLSYELVRAVLRDSRFQVPPGFNLAAQGITSGPLYDKIVNSLLGMEGPQHQRVRGVVSKAFTPRAVERLHTTIVDVIDDIVEPLSRQGHCDVVADIARPYPVPVICALLGAPPEDWQQFAQWADDIFKAFGVIFNPDVEPTVMRAWGELDDYVDAMVDRRRHTLTDDLLSDLIRAEHDGERLNSDELRMMAAGLLLAGTDTTRNQVAASIDVLCDHPDQWKLLRDNPDLALPAVDETMRHSPIAGATMRVTIEDVELAGVVIPAGTMILANTAAANRDPAIYDDANRFDITRQDVPPILTFGGGVHYCLGANLARVEIAEALKAVTRRFSNPRRTGPAPWKPAVALSGPTSLPIAFDR</sequence>
<evidence type="ECO:0000256" key="6">
    <source>
        <dbReference type="ARBA" id="ARBA00022963"/>
    </source>
</evidence>
<evidence type="ECO:0000256" key="1">
    <source>
        <dbReference type="ARBA" id="ARBA00001971"/>
    </source>
</evidence>
<dbReference type="EMBL" id="QJJU01000006">
    <property type="protein sequence ID" value="PXX09336.1"/>
    <property type="molecule type" value="Genomic_DNA"/>
</dbReference>
<comment type="pathway">
    <text evidence="13">Steroid metabolism; cholesterol degradation.</text>
</comment>
<keyword evidence="9 18" id="KW-0503">Monooxygenase</keyword>
<protein>
    <recommendedName>
        <fullName evidence="14">Steroid C26-monooxygenase</fullName>
    </recommendedName>
    <alternativeName>
        <fullName evidence="15">Cholest-4-en-3-one C26-monooxygenase</fullName>
    </alternativeName>
    <alternativeName>
        <fullName evidence="17">Cholesterol C26-monooxygenase</fullName>
    </alternativeName>
    <alternativeName>
        <fullName evidence="16">Steroid C27-monooxygenase</fullName>
    </alternativeName>
</protein>
<evidence type="ECO:0000256" key="8">
    <source>
        <dbReference type="ARBA" id="ARBA00023004"/>
    </source>
</evidence>
<keyword evidence="7 18" id="KW-0560">Oxidoreductase</keyword>
<evidence type="ECO:0000313" key="19">
    <source>
        <dbReference type="EMBL" id="PXX09336.1"/>
    </source>
</evidence>
<evidence type="ECO:0000256" key="3">
    <source>
        <dbReference type="ARBA" id="ARBA00022548"/>
    </source>
</evidence>
<dbReference type="Gene3D" id="1.10.630.10">
    <property type="entry name" value="Cytochrome P450"/>
    <property type="match status" value="1"/>
</dbReference>
<evidence type="ECO:0000313" key="20">
    <source>
        <dbReference type="Proteomes" id="UP000247781"/>
    </source>
</evidence>
<evidence type="ECO:0000256" key="12">
    <source>
        <dbReference type="ARBA" id="ARBA00023221"/>
    </source>
</evidence>
<dbReference type="GO" id="GO:0020037">
    <property type="term" value="F:heme binding"/>
    <property type="evidence" value="ECO:0007669"/>
    <property type="project" value="InterPro"/>
</dbReference>